<comment type="caution">
    <text evidence="1">The sequence shown here is derived from an EMBL/GenBank/DDBJ whole genome shotgun (WGS) entry which is preliminary data.</text>
</comment>
<dbReference type="Proteomes" id="UP000729402">
    <property type="component" value="Unassembled WGS sequence"/>
</dbReference>
<evidence type="ECO:0000313" key="2">
    <source>
        <dbReference type="Proteomes" id="UP000729402"/>
    </source>
</evidence>
<reference evidence="1" key="1">
    <citation type="journal article" date="2021" name="bioRxiv">
        <title>Whole Genome Assembly and Annotation of Northern Wild Rice, Zizania palustris L., Supports a Whole Genome Duplication in the Zizania Genus.</title>
        <authorList>
            <person name="Haas M."/>
            <person name="Kono T."/>
            <person name="Macchietto M."/>
            <person name="Millas R."/>
            <person name="McGilp L."/>
            <person name="Shao M."/>
            <person name="Duquette J."/>
            <person name="Hirsch C.N."/>
            <person name="Kimball J."/>
        </authorList>
    </citation>
    <scope>NUCLEOTIDE SEQUENCE</scope>
    <source>
        <tissue evidence="1">Fresh leaf tissue</tissue>
    </source>
</reference>
<dbReference type="EMBL" id="JAAALK010000287">
    <property type="protein sequence ID" value="KAG8057447.1"/>
    <property type="molecule type" value="Genomic_DNA"/>
</dbReference>
<keyword evidence="2" id="KW-1185">Reference proteome</keyword>
<proteinExistence type="predicted"/>
<evidence type="ECO:0000313" key="1">
    <source>
        <dbReference type="EMBL" id="KAG8057447.1"/>
    </source>
</evidence>
<organism evidence="1 2">
    <name type="scientific">Zizania palustris</name>
    <name type="common">Northern wild rice</name>
    <dbReference type="NCBI Taxonomy" id="103762"/>
    <lineage>
        <taxon>Eukaryota</taxon>
        <taxon>Viridiplantae</taxon>
        <taxon>Streptophyta</taxon>
        <taxon>Embryophyta</taxon>
        <taxon>Tracheophyta</taxon>
        <taxon>Spermatophyta</taxon>
        <taxon>Magnoliopsida</taxon>
        <taxon>Liliopsida</taxon>
        <taxon>Poales</taxon>
        <taxon>Poaceae</taxon>
        <taxon>BOP clade</taxon>
        <taxon>Oryzoideae</taxon>
        <taxon>Oryzeae</taxon>
        <taxon>Zizaniinae</taxon>
        <taxon>Zizania</taxon>
    </lineage>
</organism>
<accession>A0A8J5RVD7</accession>
<reference evidence="1" key="2">
    <citation type="submission" date="2021-02" db="EMBL/GenBank/DDBJ databases">
        <authorList>
            <person name="Kimball J.A."/>
            <person name="Haas M.W."/>
            <person name="Macchietto M."/>
            <person name="Kono T."/>
            <person name="Duquette J."/>
            <person name="Shao M."/>
        </authorList>
    </citation>
    <scope>NUCLEOTIDE SEQUENCE</scope>
    <source>
        <tissue evidence="1">Fresh leaf tissue</tissue>
    </source>
</reference>
<protein>
    <submittedName>
        <fullName evidence="1">Uncharacterized protein</fullName>
    </submittedName>
</protein>
<dbReference type="AlphaFoldDB" id="A0A8J5RVD7"/>
<name>A0A8J5RVD7_ZIZPA</name>
<sequence length="115" mass="12111">MPLPNPPTLPPIMAPYLVGSLDVAVDEGGGPRALVSSDPRIFGSGLYSQQEAGEPSRLVKANAVDLEREGCNDPQRIGGLEVESLYKSAWSDGAAKWLSMPRGSPLGTCELGFQA</sequence>
<gene>
    <name evidence="1" type="ORF">GUJ93_ZPchr0002g23955</name>
</gene>